<evidence type="ECO:0000256" key="1">
    <source>
        <dbReference type="SAM" id="Phobius"/>
    </source>
</evidence>
<keyword evidence="1" id="KW-0812">Transmembrane</keyword>
<name>A0A2P2ING3_RHIMU</name>
<evidence type="ECO:0000313" key="2">
    <source>
        <dbReference type="EMBL" id="MBW82758.1"/>
    </source>
</evidence>
<reference evidence="2" key="1">
    <citation type="submission" date="2018-02" db="EMBL/GenBank/DDBJ databases">
        <title>Rhizophora mucronata_Transcriptome.</title>
        <authorList>
            <person name="Meera S.P."/>
            <person name="Sreeshan A."/>
            <person name="Augustine A."/>
        </authorList>
    </citation>
    <scope>NUCLEOTIDE SEQUENCE</scope>
    <source>
        <tissue evidence="2">Leaf</tissue>
    </source>
</reference>
<proteinExistence type="predicted"/>
<dbReference type="AlphaFoldDB" id="A0A2P2ING3"/>
<dbReference type="EMBL" id="GGEC01002275">
    <property type="protein sequence ID" value="MBW82758.1"/>
    <property type="molecule type" value="Transcribed_RNA"/>
</dbReference>
<keyword evidence="1" id="KW-0472">Membrane</keyword>
<accession>A0A2P2ING3</accession>
<organism evidence="2">
    <name type="scientific">Rhizophora mucronata</name>
    <name type="common">Asiatic mangrove</name>
    <dbReference type="NCBI Taxonomy" id="61149"/>
    <lineage>
        <taxon>Eukaryota</taxon>
        <taxon>Viridiplantae</taxon>
        <taxon>Streptophyta</taxon>
        <taxon>Embryophyta</taxon>
        <taxon>Tracheophyta</taxon>
        <taxon>Spermatophyta</taxon>
        <taxon>Magnoliopsida</taxon>
        <taxon>eudicotyledons</taxon>
        <taxon>Gunneridae</taxon>
        <taxon>Pentapetalae</taxon>
        <taxon>rosids</taxon>
        <taxon>fabids</taxon>
        <taxon>Malpighiales</taxon>
        <taxon>Rhizophoraceae</taxon>
        <taxon>Rhizophora</taxon>
    </lineage>
</organism>
<protein>
    <submittedName>
        <fullName evidence="2">Uncharacterized protein</fullName>
    </submittedName>
</protein>
<feature type="transmembrane region" description="Helical" evidence="1">
    <location>
        <begin position="9"/>
        <end position="33"/>
    </location>
</feature>
<keyword evidence="1" id="KW-1133">Transmembrane helix</keyword>
<sequence length="41" mass="4779">MAIKLLRYFLYCFFGSIFSVASMVFIFFSFSFLNSKSASLF</sequence>